<name>X1MGK7_9ZZZZ</name>
<organism evidence="1">
    <name type="scientific">marine sediment metagenome</name>
    <dbReference type="NCBI Taxonomy" id="412755"/>
    <lineage>
        <taxon>unclassified sequences</taxon>
        <taxon>metagenomes</taxon>
        <taxon>ecological metagenomes</taxon>
    </lineage>
</organism>
<protein>
    <submittedName>
        <fullName evidence="1">Uncharacterized protein</fullName>
    </submittedName>
</protein>
<dbReference type="AlphaFoldDB" id="X1MGK7"/>
<feature type="non-terminal residue" evidence="1">
    <location>
        <position position="40"/>
    </location>
</feature>
<dbReference type="EMBL" id="BARV01016781">
    <property type="protein sequence ID" value="GAI30787.1"/>
    <property type="molecule type" value="Genomic_DNA"/>
</dbReference>
<proteinExistence type="predicted"/>
<sequence length="40" mass="4591">MRESAKATIEFIKKIADKGVDFATILLPHYFVKYMTDDAL</sequence>
<evidence type="ECO:0000313" key="1">
    <source>
        <dbReference type="EMBL" id="GAI30787.1"/>
    </source>
</evidence>
<comment type="caution">
    <text evidence="1">The sequence shown here is derived from an EMBL/GenBank/DDBJ whole genome shotgun (WGS) entry which is preliminary data.</text>
</comment>
<gene>
    <name evidence="1" type="ORF">S06H3_28724</name>
</gene>
<accession>X1MGK7</accession>
<reference evidence="1" key="1">
    <citation type="journal article" date="2014" name="Front. Microbiol.">
        <title>High frequency of phylogenetically diverse reductive dehalogenase-homologous genes in deep subseafloor sedimentary metagenomes.</title>
        <authorList>
            <person name="Kawai M."/>
            <person name="Futagami T."/>
            <person name="Toyoda A."/>
            <person name="Takaki Y."/>
            <person name="Nishi S."/>
            <person name="Hori S."/>
            <person name="Arai W."/>
            <person name="Tsubouchi T."/>
            <person name="Morono Y."/>
            <person name="Uchiyama I."/>
            <person name="Ito T."/>
            <person name="Fujiyama A."/>
            <person name="Inagaki F."/>
            <person name="Takami H."/>
        </authorList>
    </citation>
    <scope>NUCLEOTIDE SEQUENCE</scope>
    <source>
        <strain evidence="1">Expedition CK06-06</strain>
    </source>
</reference>